<name>A0A179CZD9_BIBTR</name>
<evidence type="ECO:0000256" key="2">
    <source>
        <dbReference type="ARBA" id="ARBA00023125"/>
    </source>
</evidence>
<dbReference type="EMBL" id="JACI01000001">
    <property type="protein sequence ID" value="OAQ15295.1"/>
    <property type="molecule type" value="Genomic_DNA"/>
</dbReference>
<keyword evidence="3" id="KW-0804">Transcription</keyword>
<dbReference type="PROSITE" id="PS50943">
    <property type="entry name" value="HTH_CROC1"/>
    <property type="match status" value="1"/>
</dbReference>
<dbReference type="Gene3D" id="1.10.260.40">
    <property type="entry name" value="lambda repressor-like DNA-binding domains"/>
    <property type="match status" value="1"/>
</dbReference>
<dbReference type="CDD" id="cd00093">
    <property type="entry name" value="HTH_XRE"/>
    <property type="match status" value="1"/>
</dbReference>
<dbReference type="SMART" id="SM00530">
    <property type="entry name" value="HTH_XRE"/>
    <property type="match status" value="1"/>
</dbReference>
<dbReference type="InterPro" id="IPR010982">
    <property type="entry name" value="Lambda_DNA-bd_dom_sf"/>
</dbReference>
<evidence type="ECO:0000313" key="6">
    <source>
        <dbReference type="Proteomes" id="UP000078358"/>
    </source>
</evidence>
<dbReference type="GO" id="GO:0003677">
    <property type="term" value="F:DNA binding"/>
    <property type="evidence" value="ECO:0007669"/>
    <property type="project" value="UniProtKB-KW"/>
</dbReference>
<dbReference type="InterPro" id="IPR001387">
    <property type="entry name" value="Cro/C1-type_HTH"/>
</dbReference>
<protein>
    <submittedName>
        <fullName evidence="5">DNA-binding protein</fullName>
    </submittedName>
</protein>
<proteinExistence type="predicted"/>
<dbReference type="InterPro" id="IPR052359">
    <property type="entry name" value="HTH-type_reg/antitoxin"/>
</dbReference>
<evidence type="ECO:0000256" key="1">
    <source>
        <dbReference type="ARBA" id="ARBA00023015"/>
    </source>
</evidence>
<accession>A0A179CZD9</accession>
<keyword evidence="1" id="KW-0805">Transcription regulation</keyword>
<dbReference type="SUPFAM" id="SSF47413">
    <property type="entry name" value="lambda repressor-like DNA-binding domains"/>
    <property type="match status" value="1"/>
</dbReference>
<evidence type="ECO:0000313" key="5">
    <source>
        <dbReference type="EMBL" id="OAQ15295.1"/>
    </source>
</evidence>
<dbReference type="PATRIC" id="fig|1261658.3.peg.360"/>
<evidence type="ECO:0000256" key="3">
    <source>
        <dbReference type="ARBA" id="ARBA00023163"/>
    </source>
</evidence>
<dbReference type="AlphaFoldDB" id="A0A179CZD9"/>
<comment type="caution">
    <text evidence="5">The sequence shown here is derived from an EMBL/GenBank/DDBJ whole genome shotgun (WGS) entry which is preliminary data.</text>
</comment>
<dbReference type="RefSeq" id="WP_064318039.1">
    <property type="nucleotide sequence ID" value="NZ_JACI01000001.1"/>
</dbReference>
<evidence type="ECO:0000259" key="4">
    <source>
        <dbReference type="PROSITE" id="PS50943"/>
    </source>
</evidence>
<dbReference type="Pfam" id="PF01381">
    <property type="entry name" value="HTH_3"/>
    <property type="match status" value="1"/>
</dbReference>
<gene>
    <name evidence="5" type="ORF">F480_01775</name>
</gene>
<reference evidence="5 6" key="1">
    <citation type="submission" date="2014-01" db="EMBL/GenBank/DDBJ databases">
        <authorList>
            <person name="Zuccon D."/>
        </authorList>
    </citation>
    <scope>NUCLEOTIDE SEQUENCE [LARGE SCALE GENOMIC DNA]</scope>
    <source>
        <strain evidence="5 6">Y31</strain>
    </source>
</reference>
<organism evidence="5 6">
    <name type="scientific">Bibersteinia trehalosi Y31</name>
    <dbReference type="NCBI Taxonomy" id="1261658"/>
    <lineage>
        <taxon>Bacteria</taxon>
        <taxon>Pseudomonadati</taxon>
        <taxon>Pseudomonadota</taxon>
        <taxon>Gammaproteobacteria</taxon>
        <taxon>Pasteurellales</taxon>
        <taxon>Pasteurellaceae</taxon>
        <taxon>Bibersteinia</taxon>
    </lineage>
</organism>
<dbReference type="Proteomes" id="UP000078358">
    <property type="component" value="Unassembled WGS sequence"/>
</dbReference>
<sequence length="103" mass="11530">MKYRSPVSQMLHEHASDLFNAGFIDKATMQYFDKSCLTEVKPLSPDEIKAIRKNSQTSQAVFANYLNISKNLVSEWERGVKKPSGTALKLLTLVQQKGLDAIA</sequence>
<feature type="domain" description="HTH cro/C1-type" evidence="4">
    <location>
        <begin position="48"/>
        <end position="91"/>
    </location>
</feature>
<dbReference type="PANTHER" id="PTHR36511:SF3">
    <property type="entry name" value="ANTITOXIN HIGA-2"/>
    <property type="match status" value="1"/>
</dbReference>
<keyword evidence="2 5" id="KW-0238">DNA-binding</keyword>
<dbReference type="PANTHER" id="PTHR36511">
    <property type="entry name" value="MERR FAMILY BACTERIAL REGULATORY PROTEIN"/>
    <property type="match status" value="1"/>
</dbReference>